<evidence type="ECO:0000313" key="1">
    <source>
        <dbReference type="EMBL" id="KAK7290172.1"/>
    </source>
</evidence>
<name>A0AAN9J0Z5_CROPI</name>
<dbReference type="EMBL" id="JAYWIO010000001">
    <property type="protein sequence ID" value="KAK7290172.1"/>
    <property type="molecule type" value="Genomic_DNA"/>
</dbReference>
<keyword evidence="2" id="KW-1185">Reference proteome</keyword>
<accession>A0AAN9J0Z5</accession>
<protein>
    <submittedName>
        <fullName evidence="1">Uncharacterized protein</fullName>
    </submittedName>
</protein>
<comment type="caution">
    <text evidence="1">The sequence shown here is derived from an EMBL/GenBank/DDBJ whole genome shotgun (WGS) entry which is preliminary data.</text>
</comment>
<gene>
    <name evidence="1" type="ORF">RIF29_04400</name>
</gene>
<sequence>MNLPYHGVQFQYLSGHVPNMSWPPHFSAVGYGNYHGQHLFNESLPNHRFGLTSSWGGSVGIPHRLNVGNLDALNYSQAHANVENPIHEDHIVSSASQTSEELDLTLKLYHDNRVLVYYEKIFPYFMLFL</sequence>
<reference evidence="1 2" key="1">
    <citation type="submission" date="2024-01" db="EMBL/GenBank/DDBJ databases">
        <title>The genomes of 5 underutilized Papilionoideae crops provide insights into root nodulation and disease resistanc.</title>
        <authorList>
            <person name="Yuan L."/>
        </authorList>
    </citation>
    <scope>NUCLEOTIDE SEQUENCE [LARGE SCALE GENOMIC DNA]</scope>
    <source>
        <strain evidence="1">ZHUSHIDOU_FW_LH</strain>
        <tissue evidence="1">Leaf</tissue>
    </source>
</reference>
<dbReference type="Proteomes" id="UP001372338">
    <property type="component" value="Unassembled WGS sequence"/>
</dbReference>
<proteinExistence type="predicted"/>
<organism evidence="1 2">
    <name type="scientific">Crotalaria pallida</name>
    <name type="common">Smooth rattlebox</name>
    <name type="synonym">Crotalaria striata</name>
    <dbReference type="NCBI Taxonomy" id="3830"/>
    <lineage>
        <taxon>Eukaryota</taxon>
        <taxon>Viridiplantae</taxon>
        <taxon>Streptophyta</taxon>
        <taxon>Embryophyta</taxon>
        <taxon>Tracheophyta</taxon>
        <taxon>Spermatophyta</taxon>
        <taxon>Magnoliopsida</taxon>
        <taxon>eudicotyledons</taxon>
        <taxon>Gunneridae</taxon>
        <taxon>Pentapetalae</taxon>
        <taxon>rosids</taxon>
        <taxon>fabids</taxon>
        <taxon>Fabales</taxon>
        <taxon>Fabaceae</taxon>
        <taxon>Papilionoideae</taxon>
        <taxon>50 kb inversion clade</taxon>
        <taxon>genistoids sensu lato</taxon>
        <taxon>core genistoids</taxon>
        <taxon>Crotalarieae</taxon>
        <taxon>Crotalaria</taxon>
    </lineage>
</organism>
<evidence type="ECO:0000313" key="2">
    <source>
        <dbReference type="Proteomes" id="UP001372338"/>
    </source>
</evidence>
<dbReference type="AlphaFoldDB" id="A0AAN9J0Z5"/>